<feature type="region of interest" description="Disordered" evidence="1">
    <location>
        <begin position="1"/>
        <end position="28"/>
    </location>
</feature>
<evidence type="ECO:0000313" key="3">
    <source>
        <dbReference type="Proteomes" id="UP001501004"/>
    </source>
</evidence>
<evidence type="ECO:0000313" key="2">
    <source>
        <dbReference type="EMBL" id="GAA3743882.1"/>
    </source>
</evidence>
<dbReference type="RefSeq" id="WP_344756087.1">
    <property type="nucleotide sequence ID" value="NZ_BAABAE010000003.1"/>
</dbReference>
<evidence type="ECO:0000256" key="1">
    <source>
        <dbReference type="SAM" id="MobiDB-lite"/>
    </source>
</evidence>
<gene>
    <name evidence="2" type="ORF">GCM10022239_19130</name>
</gene>
<comment type="caution">
    <text evidence="2">The sequence shown here is derived from an EMBL/GenBank/DDBJ whole genome shotgun (WGS) entry which is preliminary data.</text>
</comment>
<protein>
    <submittedName>
        <fullName evidence="2">Uncharacterized protein</fullName>
    </submittedName>
</protein>
<name>A0ABP7FNX2_9MICO</name>
<dbReference type="EMBL" id="BAABAE010000003">
    <property type="protein sequence ID" value="GAA3743882.1"/>
    <property type="molecule type" value="Genomic_DNA"/>
</dbReference>
<organism evidence="2 3">
    <name type="scientific">Leifsonella bigeumensis</name>
    <dbReference type="NCBI Taxonomy" id="433643"/>
    <lineage>
        <taxon>Bacteria</taxon>
        <taxon>Bacillati</taxon>
        <taxon>Actinomycetota</taxon>
        <taxon>Actinomycetes</taxon>
        <taxon>Micrococcales</taxon>
        <taxon>Microbacteriaceae</taxon>
        <taxon>Leifsonella</taxon>
    </lineage>
</organism>
<keyword evidence="3" id="KW-1185">Reference proteome</keyword>
<sequence length="101" mass="11413">MNAEQLIEKANESFQSHGAGGFEKPSQSPERYFVTEVHTEFNGHSVRIEFVESESNPPSYKYNATVYDAETGEQIGTGNGASNWEEAFSIVHWSEMINHWV</sequence>
<dbReference type="Proteomes" id="UP001501004">
    <property type="component" value="Unassembled WGS sequence"/>
</dbReference>
<accession>A0ABP7FNX2</accession>
<proteinExistence type="predicted"/>
<reference evidence="3" key="1">
    <citation type="journal article" date="2019" name="Int. J. Syst. Evol. Microbiol.">
        <title>The Global Catalogue of Microorganisms (GCM) 10K type strain sequencing project: providing services to taxonomists for standard genome sequencing and annotation.</title>
        <authorList>
            <consortium name="The Broad Institute Genomics Platform"/>
            <consortium name="The Broad Institute Genome Sequencing Center for Infectious Disease"/>
            <person name="Wu L."/>
            <person name="Ma J."/>
        </authorList>
    </citation>
    <scope>NUCLEOTIDE SEQUENCE [LARGE SCALE GENOMIC DNA]</scope>
    <source>
        <strain evidence="3">JCM 16949</strain>
    </source>
</reference>
<feature type="compositionally biased region" description="Basic and acidic residues" evidence="1">
    <location>
        <begin position="1"/>
        <end position="11"/>
    </location>
</feature>